<dbReference type="EMBL" id="JAOPJF010000014">
    <property type="protein sequence ID" value="KAK1146987.1"/>
    <property type="molecule type" value="Genomic_DNA"/>
</dbReference>
<protein>
    <submittedName>
        <fullName evidence="1">Low affinity potassium transporter</fullName>
    </submittedName>
</protein>
<proteinExistence type="predicted"/>
<name>A0ACC3B9Q0_9EURO</name>
<comment type="caution">
    <text evidence="1">The sequence shown here is derived from an EMBL/GenBank/DDBJ whole genome shotgun (WGS) entry which is preliminary data.</text>
</comment>
<evidence type="ECO:0000313" key="2">
    <source>
        <dbReference type="Proteomes" id="UP001177260"/>
    </source>
</evidence>
<keyword evidence="2" id="KW-1185">Reference proteome</keyword>
<gene>
    <name evidence="1" type="primary">TRK1_1</name>
    <name evidence="1" type="ORF">N8T08_002315</name>
</gene>
<organism evidence="1 2">
    <name type="scientific">Aspergillus melleus</name>
    <dbReference type="NCBI Taxonomy" id="138277"/>
    <lineage>
        <taxon>Eukaryota</taxon>
        <taxon>Fungi</taxon>
        <taxon>Dikarya</taxon>
        <taxon>Ascomycota</taxon>
        <taxon>Pezizomycotina</taxon>
        <taxon>Eurotiomycetes</taxon>
        <taxon>Eurotiomycetidae</taxon>
        <taxon>Eurotiales</taxon>
        <taxon>Aspergillaceae</taxon>
        <taxon>Aspergillus</taxon>
        <taxon>Aspergillus subgen. Circumdati</taxon>
    </lineage>
</organism>
<sequence>MSQRDNSPLRLYHHYIYISFWVVFASVIFYIPGGVTYTNALLLASGAATQTGLNPVDLDRLHVVQQAILWAVPMVTNVVFMHSLLVLVRLYWFRRRFRGAIHDAKTLCRTQRRRMNQELGALGEQEQNAVNISRPIVPPWSGNNEEQPLLGRINDDDDAVSPRRYQATSPHITFEDDRELGSKHRRRSSIGSRRRSISESVADSGVNDPPAVVMPPLPSLMWQSSIASYSDWNEAQKEELGGIEYRALKTLLIILVCYFVAFHVLGTVLFVAWVLISRRHDPIFSDIQVAPSWWAAFTAGSAFNDLGYTLTRNSMASFRTDAFPLLVMTFLIVIGNTGFPCMLRLIIWMLSKATSYGSALDEELQYLLNHPRRCFTLLFPSAESWRLAAVLLILNAIDLLIFYTMQEIPGDEPISPGIRFVNGLFQIASTRTAGFSIISLGHLHPAVQVSFVVMMYISAFPIAIAIRKTNVYEEKSLGIYDEDEDDENEAAKPKANRGLAAHIQRQLGFDLWYVMLGFFFVAVAEGPRLQPHEKDIAFSLFPILFEVVSAYGTVGLSLGYPGTQTSLCAEFNTVSKLIVIAMQVRGRHRGLPHSLDHAILLPCEVHQGEQGEWPWKRWLKRRGSNLSSFFLHGDTHEEAERIVTLAVGPERRNPPLSHISTPSFLPIGHAETGVYSPGRIPISSASIISFSDGRSPPFQTQLDQGEADGEEIISHPQPTPTQSDLIAITFTT</sequence>
<evidence type="ECO:0000313" key="1">
    <source>
        <dbReference type="EMBL" id="KAK1146987.1"/>
    </source>
</evidence>
<accession>A0ACC3B9Q0</accession>
<reference evidence="1 2" key="1">
    <citation type="journal article" date="2023" name="ACS Omega">
        <title>Identification of the Neoaspergillic Acid Biosynthesis Gene Cluster by Establishing an In Vitro CRISPR-Ribonucleoprotein Genetic System in Aspergillus melleus.</title>
        <authorList>
            <person name="Yuan B."/>
            <person name="Grau M.F."/>
            <person name="Murata R.M."/>
            <person name="Torok T."/>
            <person name="Venkateswaran K."/>
            <person name="Stajich J.E."/>
            <person name="Wang C.C.C."/>
        </authorList>
    </citation>
    <scope>NUCLEOTIDE SEQUENCE [LARGE SCALE GENOMIC DNA]</scope>
    <source>
        <strain evidence="1 2">IMV 1140</strain>
    </source>
</reference>
<dbReference type="Proteomes" id="UP001177260">
    <property type="component" value="Unassembled WGS sequence"/>
</dbReference>